<accession>A0AAX2J8P9</accession>
<evidence type="ECO:0000256" key="4">
    <source>
        <dbReference type="ARBA" id="ARBA00023027"/>
    </source>
</evidence>
<dbReference type="EC" id="3.2.1.-" evidence="13"/>
<feature type="binding site" evidence="8">
    <location>
        <position position="95"/>
    </location>
    <ligand>
        <name>substrate</name>
    </ligand>
</feature>
<evidence type="ECO:0000256" key="10">
    <source>
        <dbReference type="PIRSR" id="PIRSR601088-4"/>
    </source>
</evidence>
<dbReference type="InterPro" id="IPR015955">
    <property type="entry name" value="Lactate_DH/Glyco_Ohase_4_C"/>
</dbReference>
<evidence type="ECO:0000313" key="14">
    <source>
        <dbReference type="Proteomes" id="UP000249008"/>
    </source>
</evidence>
<evidence type="ECO:0000256" key="11">
    <source>
        <dbReference type="RuleBase" id="RU361152"/>
    </source>
</evidence>
<feature type="active site" description="Proton acceptor" evidence="7">
    <location>
        <position position="264"/>
    </location>
</feature>
<dbReference type="Pfam" id="PF11975">
    <property type="entry name" value="Glyco_hydro_4C"/>
    <property type="match status" value="1"/>
</dbReference>
<dbReference type="GO" id="GO:0046872">
    <property type="term" value="F:metal ion binding"/>
    <property type="evidence" value="ECO:0007669"/>
    <property type="project" value="UniProtKB-KW"/>
</dbReference>
<evidence type="ECO:0000256" key="6">
    <source>
        <dbReference type="ARBA" id="ARBA00023295"/>
    </source>
</evidence>
<dbReference type="InterPro" id="IPR022616">
    <property type="entry name" value="Glyco_hydro_4_C"/>
</dbReference>
<dbReference type="Proteomes" id="UP000249008">
    <property type="component" value="Chromosome 1"/>
</dbReference>
<reference evidence="13 14" key="1">
    <citation type="submission" date="2018-06" db="EMBL/GenBank/DDBJ databases">
        <authorList>
            <consortium name="Pathogen Informatics"/>
            <person name="Doyle S."/>
        </authorList>
    </citation>
    <scope>NUCLEOTIDE SEQUENCE [LARGE SCALE GENOMIC DNA]</scope>
    <source>
        <strain evidence="13 14">NCTC12112</strain>
    </source>
</reference>
<evidence type="ECO:0000256" key="1">
    <source>
        <dbReference type="ARBA" id="ARBA00010141"/>
    </source>
</evidence>
<feature type="binding site" evidence="8">
    <location>
        <position position="149"/>
    </location>
    <ligand>
        <name>substrate</name>
    </ligand>
</feature>
<keyword evidence="9" id="KW-0170">Cobalt</keyword>
<keyword evidence="9" id="KW-0408">Iron</keyword>
<evidence type="ECO:0000259" key="12">
    <source>
        <dbReference type="Pfam" id="PF11975"/>
    </source>
</evidence>
<feature type="site" description="Increases basicity of active site Tyr" evidence="10">
    <location>
        <position position="111"/>
    </location>
</feature>
<feature type="binding site" evidence="8">
    <location>
        <position position="284"/>
    </location>
    <ligand>
        <name>substrate</name>
    </ligand>
</feature>
<evidence type="ECO:0000313" key="13">
    <source>
        <dbReference type="EMBL" id="SQI99723.1"/>
    </source>
</evidence>
<evidence type="ECO:0000256" key="8">
    <source>
        <dbReference type="PIRSR" id="PIRSR601088-2"/>
    </source>
</evidence>
<dbReference type="SUPFAM" id="SSF56327">
    <property type="entry name" value="LDH C-terminal domain-like"/>
    <property type="match status" value="1"/>
</dbReference>
<dbReference type="Gene3D" id="3.40.50.720">
    <property type="entry name" value="NAD(P)-binding Rossmann-like Domain"/>
    <property type="match status" value="1"/>
</dbReference>
<comment type="cofactor">
    <cofactor evidence="11">
        <name>NAD(+)</name>
        <dbReference type="ChEBI" id="CHEBI:57540"/>
    </cofactor>
    <text evidence="11">Binds 1 NAD(+) per subunit.</text>
</comment>
<keyword evidence="2 9" id="KW-0479">Metal-binding</keyword>
<feature type="binding site" evidence="9">
    <location>
        <position position="202"/>
    </location>
    <ligand>
        <name>Mn(2+)</name>
        <dbReference type="ChEBI" id="CHEBI:29035"/>
    </ligand>
</feature>
<keyword evidence="9" id="KW-0533">Nickel</keyword>
<dbReference type="Pfam" id="PF02056">
    <property type="entry name" value="Glyco_hydro_4"/>
    <property type="match status" value="1"/>
</dbReference>
<dbReference type="PANTHER" id="PTHR32092:SF14">
    <property type="entry name" value="MALTOSE-6'-PHOSPHATE GLUCOSIDASE"/>
    <property type="match status" value="1"/>
</dbReference>
<feature type="binding site" evidence="9">
    <location>
        <position position="172"/>
    </location>
    <ligand>
        <name>Mn(2+)</name>
        <dbReference type="ChEBI" id="CHEBI:29035"/>
    </ligand>
</feature>
<keyword evidence="4 11" id="KW-0520">NAD</keyword>
<organism evidence="13 14">
    <name type="scientific">Fusobacterium ulcerans</name>
    <dbReference type="NCBI Taxonomy" id="861"/>
    <lineage>
        <taxon>Bacteria</taxon>
        <taxon>Fusobacteriati</taxon>
        <taxon>Fusobacteriota</taxon>
        <taxon>Fusobacteriia</taxon>
        <taxon>Fusobacteriales</taxon>
        <taxon>Fusobacteriaceae</taxon>
        <taxon>Fusobacterium</taxon>
    </lineage>
</organism>
<feature type="domain" description="Glycosyl hydrolase family 4 C-terminal" evidence="12">
    <location>
        <begin position="197"/>
        <end position="417"/>
    </location>
</feature>
<dbReference type="PANTHER" id="PTHR32092">
    <property type="entry name" value="6-PHOSPHO-BETA-GLUCOSIDASE-RELATED"/>
    <property type="match status" value="1"/>
</dbReference>
<evidence type="ECO:0000256" key="5">
    <source>
        <dbReference type="ARBA" id="ARBA00023211"/>
    </source>
</evidence>
<dbReference type="AlphaFoldDB" id="A0AAX2J8P9"/>
<dbReference type="GO" id="GO:0004553">
    <property type="term" value="F:hydrolase activity, hydrolyzing O-glycosyl compounds"/>
    <property type="evidence" value="ECO:0007669"/>
    <property type="project" value="InterPro"/>
</dbReference>
<name>A0AAX2J8P9_9FUSO</name>
<dbReference type="InterPro" id="IPR036291">
    <property type="entry name" value="NAD(P)-bd_dom_sf"/>
</dbReference>
<dbReference type="GO" id="GO:0016616">
    <property type="term" value="F:oxidoreductase activity, acting on the CH-OH group of donors, NAD or NADP as acceptor"/>
    <property type="evidence" value="ECO:0007669"/>
    <property type="project" value="InterPro"/>
</dbReference>
<dbReference type="PRINTS" id="PR00732">
    <property type="entry name" value="GLHYDRLASE4"/>
</dbReference>
<dbReference type="SUPFAM" id="SSF51735">
    <property type="entry name" value="NAD(P)-binding Rossmann-fold domains"/>
    <property type="match status" value="1"/>
</dbReference>
<keyword evidence="6 11" id="KW-0326">Glycosidase</keyword>
<protein>
    <submittedName>
        <fullName evidence="13">Phospho-alpha-glucosidase pagL</fullName>
        <ecNumber evidence="13">3.2.1.-</ecNumber>
    </submittedName>
</protein>
<evidence type="ECO:0000256" key="3">
    <source>
        <dbReference type="ARBA" id="ARBA00022801"/>
    </source>
</evidence>
<dbReference type="GO" id="GO:0005975">
    <property type="term" value="P:carbohydrate metabolic process"/>
    <property type="evidence" value="ECO:0007669"/>
    <property type="project" value="InterPro"/>
</dbReference>
<keyword evidence="5 9" id="KW-0464">Manganese</keyword>
<comment type="similarity">
    <text evidence="1 11">Belongs to the glycosyl hydrolase 4 family.</text>
</comment>
<evidence type="ECO:0000256" key="7">
    <source>
        <dbReference type="PIRSR" id="PIRSR601088-1"/>
    </source>
</evidence>
<feature type="active site" description="Proton donor" evidence="7">
    <location>
        <position position="173"/>
    </location>
</feature>
<evidence type="ECO:0000256" key="9">
    <source>
        <dbReference type="PIRSR" id="PIRSR601088-3"/>
    </source>
</evidence>
<proteinExistence type="inferred from homology"/>
<dbReference type="EMBL" id="LS483487">
    <property type="protein sequence ID" value="SQI99723.1"/>
    <property type="molecule type" value="Genomic_DNA"/>
</dbReference>
<dbReference type="RefSeq" id="WP_005979015.1">
    <property type="nucleotide sequence ID" value="NZ_CABKNW010000004.1"/>
</dbReference>
<dbReference type="InterPro" id="IPR001088">
    <property type="entry name" value="Glyco_hydro_4"/>
</dbReference>
<dbReference type="KEGG" id="ful:C4N20_08455"/>
<gene>
    <name evidence="13" type="primary">pagL</name>
    <name evidence="13" type="ORF">NCTC12112_00241</name>
</gene>
<keyword evidence="3 11" id="KW-0378">Hydrolase</keyword>
<dbReference type="GeneID" id="78454839"/>
<dbReference type="Gene3D" id="3.90.110.10">
    <property type="entry name" value="Lactate dehydrogenase/glycoside hydrolase, family 4, C-terminal"/>
    <property type="match status" value="1"/>
</dbReference>
<evidence type="ECO:0000256" key="2">
    <source>
        <dbReference type="ARBA" id="ARBA00022723"/>
    </source>
</evidence>
<sequence>MKRKSHIITIAGAGSARVPALLGNLIEYKDRFPVSKIIMYDIDNERMGQMEAYDRLVLKCYYPEAEIVFTTDAETAYSKTDFIFCQMRVGKGEMRSNDEKIPLKYGLVGQETCGPGGFSYGMRSLQGMKEMVEKVRSYSKETWILNYTNPAAIVALGLDRMFPEDKRILNLCDQPYSLLKSYAKILEVDQEELVPKYFGLNHFGWFTDLKDKAGNDLFEKLRTYLRDHDFQPFNAEQRAKSWLDTYVRVNKYMKFFDEYIPTTYMQYYMFADEIVEESDPEYTRADEAKDGREKEVFETCKSAEGKTTMEGIEMLTNSVFGKLMVEVAESIAYDLNNPFVVMVKNNGLITNFPAEAIVEVDGTIGKDGAKGNYVGEIKPFYKGLMEGQYAYELLTVEAFMEKSYTKALQALTLNRTVISPVKAKMVLDDLMSVSKDFWVLEK</sequence>